<evidence type="ECO:0000259" key="2">
    <source>
        <dbReference type="PROSITE" id="PS51782"/>
    </source>
</evidence>
<accession>A0A919X816</accession>
<dbReference type="SMART" id="SM00257">
    <property type="entry name" value="LysM"/>
    <property type="match status" value="1"/>
</dbReference>
<proteinExistence type="predicted"/>
<organism evidence="3 4">
    <name type="scientific">Ornithinibacillus bavariensis</name>
    <dbReference type="NCBI Taxonomy" id="545502"/>
    <lineage>
        <taxon>Bacteria</taxon>
        <taxon>Bacillati</taxon>
        <taxon>Bacillota</taxon>
        <taxon>Bacilli</taxon>
        <taxon>Bacillales</taxon>
        <taxon>Bacillaceae</taxon>
        <taxon>Ornithinibacillus</taxon>
    </lineage>
</organism>
<dbReference type="RefSeq" id="WP_212921161.1">
    <property type="nucleotide sequence ID" value="NZ_BORP01000004.1"/>
</dbReference>
<dbReference type="CDD" id="cd00118">
    <property type="entry name" value="LysM"/>
    <property type="match status" value="1"/>
</dbReference>
<dbReference type="InterPro" id="IPR036779">
    <property type="entry name" value="LysM_dom_sf"/>
</dbReference>
<feature type="compositionally biased region" description="Basic and acidic residues" evidence="1">
    <location>
        <begin position="254"/>
        <end position="264"/>
    </location>
</feature>
<dbReference type="Pfam" id="PF01476">
    <property type="entry name" value="LysM"/>
    <property type="match status" value="1"/>
</dbReference>
<dbReference type="EMBL" id="BORP01000004">
    <property type="protein sequence ID" value="GIO27692.1"/>
    <property type="molecule type" value="Genomic_DNA"/>
</dbReference>
<feature type="compositionally biased region" description="Low complexity" evidence="1">
    <location>
        <begin position="239"/>
        <end position="253"/>
    </location>
</feature>
<evidence type="ECO:0000256" key="1">
    <source>
        <dbReference type="SAM" id="MobiDB-lite"/>
    </source>
</evidence>
<dbReference type="Proteomes" id="UP000676917">
    <property type="component" value="Unassembled WGS sequence"/>
</dbReference>
<dbReference type="NCBIfam" id="TIGR02907">
    <property type="entry name" value="spore_VI_D"/>
    <property type="match status" value="1"/>
</dbReference>
<dbReference type="InterPro" id="IPR014256">
    <property type="entry name" value="Spore_VI_D"/>
</dbReference>
<dbReference type="AlphaFoldDB" id="A0A919X816"/>
<feature type="domain" description="LysM" evidence="2">
    <location>
        <begin position="284"/>
        <end position="327"/>
    </location>
</feature>
<dbReference type="Gene3D" id="3.10.350.10">
    <property type="entry name" value="LysM domain"/>
    <property type="match status" value="1"/>
</dbReference>
<gene>
    <name evidence="3" type="primary">spoVID</name>
    <name evidence="3" type="ORF">J43TS3_23030</name>
</gene>
<dbReference type="PROSITE" id="PS51782">
    <property type="entry name" value="LYSM"/>
    <property type="match status" value="1"/>
</dbReference>
<sequence>MANEQSVFRFDLNESLYFEKGQEVEEIMGISLDPEISIQEFTDYISIRGVVELQGSYQKLELFDEEDEADSYFESYDSRRYMERVTDTSYGSAEFMHRFPVEITVPSYRVENLNDVLVTISEFDYELPEPNHLNLRSTIEIHGINNRVEEVEDEDPESVVEESEEELIESRDSGNTFEFDVKPELESSSFEEPVGLEEDVKNELDDEMESDRWKFKKESQTFEQFFNKNKVPEVEVLEESSSIKESSSSSSSKMESHESREEKTDLTYLSDIFRSSEEEYFKLKLCIVQDRDTLESIAEKYETSTLQIRNYNQLEEDDVTEGQLLYIPIKK</sequence>
<protein>
    <submittedName>
        <fullName evidence="3">Stage VI sporulation protein D</fullName>
    </submittedName>
</protein>
<evidence type="ECO:0000313" key="4">
    <source>
        <dbReference type="Proteomes" id="UP000676917"/>
    </source>
</evidence>
<evidence type="ECO:0000313" key="3">
    <source>
        <dbReference type="EMBL" id="GIO27692.1"/>
    </source>
</evidence>
<comment type="caution">
    <text evidence="3">The sequence shown here is derived from an EMBL/GenBank/DDBJ whole genome shotgun (WGS) entry which is preliminary data.</text>
</comment>
<reference evidence="3" key="1">
    <citation type="submission" date="2021-03" db="EMBL/GenBank/DDBJ databases">
        <title>Antimicrobial resistance genes in bacteria isolated from Japanese honey, and their potential for conferring macrolide and lincosamide resistance in the American foulbrood pathogen Paenibacillus larvae.</title>
        <authorList>
            <person name="Okamoto M."/>
            <person name="Kumagai M."/>
            <person name="Kanamori H."/>
            <person name="Takamatsu D."/>
        </authorList>
    </citation>
    <scope>NUCLEOTIDE SEQUENCE</scope>
    <source>
        <strain evidence="3">J43TS3</strain>
    </source>
</reference>
<dbReference type="InterPro" id="IPR048862">
    <property type="entry name" value="SPOCS_spoVID_N"/>
</dbReference>
<dbReference type="SUPFAM" id="SSF54106">
    <property type="entry name" value="LysM domain"/>
    <property type="match status" value="1"/>
</dbReference>
<dbReference type="InterPro" id="IPR018392">
    <property type="entry name" value="LysM"/>
</dbReference>
<dbReference type="Pfam" id="PF20918">
    <property type="entry name" value="SPOCS_spoVID-N"/>
    <property type="match status" value="1"/>
</dbReference>
<feature type="region of interest" description="Disordered" evidence="1">
    <location>
        <begin position="238"/>
        <end position="264"/>
    </location>
</feature>
<keyword evidence="4" id="KW-1185">Reference proteome</keyword>
<name>A0A919X816_9BACI</name>